<dbReference type="InterPro" id="IPR001387">
    <property type="entry name" value="Cro/C1-type_HTH"/>
</dbReference>
<dbReference type="PANTHER" id="PTHR33516">
    <property type="entry name" value="LEXA REPRESSOR"/>
    <property type="match status" value="1"/>
</dbReference>
<evidence type="ECO:0000256" key="12">
    <source>
        <dbReference type="RuleBase" id="RU003991"/>
    </source>
</evidence>
<evidence type="ECO:0000256" key="3">
    <source>
        <dbReference type="ARBA" id="ARBA00022705"/>
    </source>
</evidence>
<dbReference type="InterPro" id="IPR015927">
    <property type="entry name" value="Peptidase_S24_S26A/B/C"/>
</dbReference>
<dbReference type="EMBL" id="JBBMFO010000001">
    <property type="protein sequence ID" value="MEQ2400106.1"/>
    <property type="molecule type" value="Genomic_DNA"/>
</dbReference>
<evidence type="ECO:0000256" key="11">
    <source>
        <dbReference type="ARBA" id="ARBA00023236"/>
    </source>
</evidence>
<keyword evidence="5 12" id="KW-0378">Hydrolase</keyword>
<dbReference type="RefSeq" id="WP_349169782.1">
    <property type="nucleotide sequence ID" value="NZ_JBBMFO010000001.1"/>
</dbReference>
<dbReference type="InterPro" id="IPR010982">
    <property type="entry name" value="Lambda_DNA-bd_dom_sf"/>
</dbReference>
<keyword evidence="7" id="KW-0805">Transcription regulation</keyword>
<dbReference type="Gene3D" id="2.10.109.10">
    <property type="entry name" value="Umud Fragment, subunit A"/>
    <property type="match status" value="1"/>
</dbReference>
<dbReference type="Pfam" id="PF00717">
    <property type="entry name" value="Peptidase_S24"/>
    <property type="match status" value="1"/>
</dbReference>
<dbReference type="CDD" id="cd06529">
    <property type="entry name" value="S24_LexA-like"/>
    <property type="match status" value="1"/>
</dbReference>
<comment type="similarity">
    <text evidence="1 12">Belongs to the peptidase S24 family.</text>
</comment>
<accession>A0ABV1CBS1</accession>
<dbReference type="InterPro" id="IPR006200">
    <property type="entry name" value="LexA"/>
</dbReference>
<evidence type="ECO:0000256" key="1">
    <source>
        <dbReference type="ARBA" id="ARBA00007484"/>
    </source>
</evidence>
<gene>
    <name evidence="14" type="primary">lexA</name>
    <name evidence="14" type="ORF">WMO19_00650</name>
</gene>
<organism evidence="14 15">
    <name type="scientific">Peptoniphilus hominis</name>
    <name type="common">ex Hitch et al. 2025</name>
    <dbReference type="NCBI Taxonomy" id="3133174"/>
    <lineage>
        <taxon>Bacteria</taxon>
        <taxon>Bacillati</taxon>
        <taxon>Bacillota</taxon>
        <taxon>Tissierellia</taxon>
        <taxon>Tissierellales</taxon>
        <taxon>Peptoniphilaceae</taxon>
        <taxon>Peptoniphilus</taxon>
    </lineage>
</organism>
<dbReference type="InterPro" id="IPR006197">
    <property type="entry name" value="Peptidase_S24_LexA"/>
</dbReference>
<evidence type="ECO:0000256" key="5">
    <source>
        <dbReference type="ARBA" id="ARBA00022801"/>
    </source>
</evidence>
<dbReference type="Proteomes" id="UP001447979">
    <property type="component" value="Unassembled WGS sequence"/>
</dbReference>
<sequence length="212" mass="23877">MSVGERIKQRRLELNLSVDELAEKLNKNRATIYRYENNDIENMPTSVLEPLAKVLQTTPAHLMGWEKSEDVDLEKIPGIITPVQMKRIPILGTIACGDPIFAQENYEGYFMIDKNLPEADFILRAKGDSMVEANIFNGDLVFLKKTNDVDNGRIAAVLIDDEATLKRVNKDGNTVVLQPCNKNYKPIIIHDSDDKQVLILGEMVGVYSKRSS</sequence>
<evidence type="ECO:0000259" key="13">
    <source>
        <dbReference type="PROSITE" id="PS50943"/>
    </source>
</evidence>
<keyword evidence="15" id="KW-1185">Reference proteome</keyword>
<dbReference type="Pfam" id="PF01381">
    <property type="entry name" value="HTH_3"/>
    <property type="match status" value="1"/>
</dbReference>
<feature type="domain" description="HTH cro/C1-type" evidence="13">
    <location>
        <begin position="7"/>
        <end position="62"/>
    </location>
</feature>
<evidence type="ECO:0000256" key="7">
    <source>
        <dbReference type="ARBA" id="ARBA00023015"/>
    </source>
</evidence>
<dbReference type="NCBIfam" id="TIGR00498">
    <property type="entry name" value="lexA"/>
    <property type="match status" value="1"/>
</dbReference>
<proteinExistence type="inferred from homology"/>
<dbReference type="PRINTS" id="PR00726">
    <property type="entry name" value="LEXASERPTASE"/>
</dbReference>
<evidence type="ECO:0000256" key="9">
    <source>
        <dbReference type="ARBA" id="ARBA00023163"/>
    </source>
</evidence>
<reference evidence="14 15" key="1">
    <citation type="submission" date="2024-03" db="EMBL/GenBank/DDBJ databases">
        <title>Human intestinal bacterial collection.</title>
        <authorList>
            <person name="Pauvert C."/>
            <person name="Hitch T.C.A."/>
            <person name="Clavel T."/>
        </authorList>
    </citation>
    <scope>NUCLEOTIDE SEQUENCE [LARGE SCALE GENOMIC DNA]</scope>
    <source>
        <strain evidence="14 15">CLA-SR-H025</strain>
    </source>
</reference>
<evidence type="ECO:0000256" key="10">
    <source>
        <dbReference type="ARBA" id="ARBA00023204"/>
    </source>
</evidence>
<dbReference type="SUPFAM" id="SSF51306">
    <property type="entry name" value="LexA/Signal peptidase"/>
    <property type="match status" value="1"/>
</dbReference>
<evidence type="ECO:0000256" key="2">
    <source>
        <dbReference type="ARBA" id="ARBA00022491"/>
    </source>
</evidence>
<dbReference type="EC" id="3.4.21.88" evidence="14"/>
<keyword evidence="6 12" id="KW-0068">Autocatalytic cleavage</keyword>
<keyword evidence="11" id="KW-0742">SOS response</keyword>
<name>A0ABV1CBS1_9FIRM</name>
<protein>
    <submittedName>
        <fullName evidence="14">Transcriptional repressor LexA</fullName>
        <ecNumber evidence="14">3.4.21.88</ecNumber>
    </submittedName>
</protein>
<keyword evidence="3" id="KW-0235">DNA replication</keyword>
<comment type="caution">
    <text evidence="14">The sequence shown here is derived from an EMBL/GenBank/DDBJ whole genome shotgun (WGS) entry which is preliminary data.</text>
</comment>
<dbReference type="PANTHER" id="PTHR33516:SF2">
    <property type="entry name" value="LEXA REPRESSOR-RELATED"/>
    <property type="match status" value="1"/>
</dbReference>
<keyword evidence="10" id="KW-0234">DNA repair</keyword>
<evidence type="ECO:0000313" key="15">
    <source>
        <dbReference type="Proteomes" id="UP001447979"/>
    </source>
</evidence>
<dbReference type="InterPro" id="IPR050077">
    <property type="entry name" value="LexA_repressor"/>
</dbReference>
<dbReference type="CDD" id="cd00093">
    <property type="entry name" value="HTH_XRE"/>
    <property type="match status" value="1"/>
</dbReference>
<evidence type="ECO:0000256" key="4">
    <source>
        <dbReference type="ARBA" id="ARBA00022763"/>
    </source>
</evidence>
<dbReference type="InterPro" id="IPR036286">
    <property type="entry name" value="LexA/Signal_pep-like_sf"/>
</dbReference>
<keyword evidence="9" id="KW-0804">Transcription</keyword>
<keyword evidence="2" id="KW-0678">Repressor</keyword>
<evidence type="ECO:0000256" key="8">
    <source>
        <dbReference type="ARBA" id="ARBA00023125"/>
    </source>
</evidence>
<evidence type="ECO:0000313" key="14">
    <source>
        <dbReference type="EMBL" id="MEQ2400106.1"/>
    </source>
</evidence>
<dbReference type="SUPFAM" id="SSF47413">
    <property type="entry name" value="lambda repressor-like DNA-binding domains"/>
    <property type="match status" value="1"/>
</dbReference>
<keyword evidence="4" id="KW-0227">DNA damage</keyword>
<evidence type="ECO:0000256" key="6">
    <source>
        <dbReference type="ARBA" id="ARBA00022813"/>
    </source>
</evidence>
<dbReference type="Gene3D" id="1.10.260.40">
    <property type="entry name" value="lambda repressor-like DNA-binding domains"/>
    <property type="match status" value="1"/>
</dbReference>
<dbReference type="SMART" id="SM00530">
    <property type="entry name" value="HTH_XRE"/>
    <property type="match status" value="1"/>
</dbReference>
<dbReference type="PROSITE" id="PS50943">
    <property type="entry name" value="HTH_CROC1"/>
    <property type="match status" value="1"/>
</dbReference>
<dbReference type="GO" id="GO:0004252">
    <property type="term" value="F:serine-type endopeptidase activity"/>
    <property type="evidence" value="ECO:0007669"/>
    <property type="project" value="UniProtKB-EC"/>
</dbReference>
<keyword evidence="8" id="KW-0238">DNA-binding</keyword>
<dbReference type="InterPro" id="IPR039418">
    <property type="entry name" value="LexA-like"/>
</dbReference>